<dbReference type="InterPro" id="IPR013785">
    <property type="entry name" value="Aldolase_TIM"/>
</dbReference>
<dbReference type="NCBIfam" id="NF045502">
    <property type="entry name" value="variant_rSAM"/>
    <property type="match status" value="1"/>
</dbReference>
<sequence>MLNPGRLKLDLFCKGMRVDDSCFLEDDARRIIRTRGGLGSGLDFVLDEGVWVNAPVVESFAQKSPYLLVKRDGRYFLTDEREEGLVYNARMLPQPKWYERLTSTGIPMKKIGVMQGSYLGVYPTSLCAFWKGHTNCRFCSIGLNLGDTETEEKKVIEVLETWRAARKEFRITFIHFNTGYEEGHAIEKLWPYLEAVKKETGAMIGVQCPPQPDFTWYDRLKALGVDHLSFCLEIVNREIFPQICPGKADKLGTDLYLRAIEYTSKLFGRGRIHGEIIAGLEPPEDTIRGVEMFAKWGAATTICVFRPTVGTDMQDSPPPVYEEMVPIYRRAYEIWMANDVPLGIAPGIKVAMTMMPEEAKYFADETTPAYTGKKVKQFFMRRAARAFYRARLLFKG</sequence>
<organism evidence="1 2">
    <name type="scientific">Candidatus Coatesbacteria bacterium RBG_13_66_14</name>
    <dbReference type="NCBI Taxonomy" id="1817816"/>
    <lineage>
        <taxon>Bacteria</taxon>
        <taxon>Candidatus Coatesiibacteriota</taxon>
    </lineage>
</organism>
<reference evidence="1 2" key="1">
    <citation type="journal article" date="2016" name="Nat. Commun.">
        <title>Thousands of microbial genomes shed light on interconnected biogeochemical processes in an aquifer system.</title>
        <authorList>
            <person name="Anantharaman K."/>
            <person name="Brown C.T."/>
            <person name="Hug L.A."/>
            <person name="Sharon I."/>
            <person name="Castelle C.J."/>
            <person name="Probst A.J."/>
            <person name="Thomas B.C."/>
            <person name="Singh A."/>
            <person name="Wilkins M.J."/>
            <person name="Karaoz U."/>
            <person name="Brodie E.L."/>
            <person name="Williams K.H."/>
            <person name="Hubbard S.S."/>
            <person name="Banfield J.F."/>
        </authorList>
    </citation>
    <scope>NUCLEOTIDE SEQUENCE [LARGE SCALE GENOMIC DNA]</scope>
</reference>
<accession>A0A1F5EYN9</accession>
<protein>
    <recommendedName>
        <fullName evidence="3">Radical SAM core domain-containing protein</fullName>
    </recommendedName>
</protein>
<dbReference type="Proteomes" id="UP000177187">
    <property type="component" value="Unassembled WGS sequence"/>
</dbReference>
<evidence type="ECO:0008006" key="3">
    <source>
        <dbReference type="Google" id="ProtNLM"/>
    </source>
</evidence>
<proteinExistence type="predicted"/>
<evidence type="ECO:0000313" key="2">
    <source>
        <dbReference type="Proteomes" id="UP000177187"/>
    </source>
</evidence>
<gene>
    <name evidence="1" type="ORF">A2Y64_03255</name>
</gene>
<dbReference type="SUPFAM" id="SSF102114">
    <property type="entry name" value="Radical SAM enzymes"/>
    <property type="match status" value="1"/>
</dbReference>
<dbReference type="InterPro" id="IPR058240">
    <property type="entry name" value="rSAM_sf"/>
</dbReference>
<dbReference type="Gene3D" id="3.20.20.70">
    <property type="entry name" value="Aldolase class I"/>
    <property type="match status" value="1"/>
</dbReference>
<dbReference type="AlphaFoldDB" id="A0A1F5EYN9"/>
<dbReference type="EMBL" id="MFAF01000118">
    <property type="protein sequence ID" value="OGD72521.1"/>
    <property type="molecule type" value="Genomic_DNA"/>
</dbReference>
<evidence type="ECO:0000313" key="1">
    <source>
        <dbReference type="EMBL" id="OGD72521.1"/>
    </source>
</evidence>
<comment type="caution">
    <text evidence="1">The sequence shown here is derived from an EMBL/GenBank/DDBJ whole genome shotgun (WGS) entry which is preliminary data.</text>
</comment>
<name>A0A1F5EYN9_9BACT</name>